<name>A0A6J4L787_9CYAN</name>
<reference evidence="1" key="1">
    <citation type="submission" date="2020-02" db="EMBL/GenBank/DDBJ databases">
        <authorList>
            <person name="Meier V. D."/>
        </authorList>
    </citation>
    <scope>NUCLEOTIDE SEQUENCE</scope>
    <source>
        <strain evidence="1">AVDCRST_MAG94</strain>
    </source>
</reference>
<sequence length="39" mass="4205">MGLSDVSTILALPLLEQLFAKMRIAGVCPQKTFATEPTL</sequence>
<gene>
    <name evidence="1" type="ORF">AVDCRST_MAG94-1594</name>
</gene>
<dbReference type="EMBL" id="CADCTY010000553">
    <property type="protein sequence ID" value="CAA9324149.1"/>
    <property type="molecule type" value="Genomic_DNA"/>
</dbReference>
<dbReference type="AlphaFoldDB" id="A0A6J4L787"/>
<protein>
    <submittedName>
        <fullName evidence="1">Uncharacterized protein</fullName>
    </submittedName>
</protein>
<evidence type="ECO:0000313" key="1">
    <source>
        <dbReference type="EMBL" id="CAA9324149.1"/>
    </source>
</evidence>
<organism evidence="1">
    <name type="scientific">uncultured Leptolyngbya sp</name>
    <dbReference type="NCBI Taxonomy" id="332963"/>
    <lineage>
        <taxon>Bacteria</taxon>
        <taxon>Bacillati</taxon>
        <taxon>Cyanobacteriota</taxon>
        <taxon>Cyanophyceae</taxon>
        <taxon>Leptolyngbyales</taxon>
        <taxon>Leptolyngbyaceae</taxon>
        <taxon>Leptolyngbya group</taxon>
        <taxon>Leptolyngbya</taxon>
        <taxon>environmental samples</taxon>
    </lineage>
</organism>
<proteinExistence type="predicted"/>
<accession>A0A6J4L787</accession>